<accession>A0A645J4Z0</accession>
<comment type="caution">
    <text evidence="1">The sequence shown here is derived from an EMBL/GenBank/DDBJ whole genome shotgun (WGS) entry which is preliminary data.</text>
</comment>
<name>A0A645J4Z0_9ZZZZ</name>
<evidence type="ECO:0000313" key="1">
    <source>
        <dbReference type="EMBL" id="MPN55544.1"/>
    </source>
</evidence>
<proteinExistence type="predicted"/>
<dbReference type="AlphaFoldDB" id="A0A645J4Z0"/>
<dbReference type="EMBL" id="VSSQ01124935">
    <property type="protein sequence ID" value="MPN55544.1"/>
    <property type="molecule type" value="Genomic_DNA"/>
</dbReference>
<reference evidence="1" key="1">
    <citation type="submission" date="2019-08" db="EMBL/GenBank/DDBJ databases">
        <authorList>
            <person name="Kucharzyk K."/>
            <person name="Murdoch R.W."/>
            <person name="Higgins S."/>
            <person name="Loffler F."/>
        </authorList>
    </citation>
    <scope>NUCLEOTIDE SEQUENCE</scope>
</reference>
<organism evidence="1">
    <name type="scientific">bioreactor metagenome</name>
    <dbReference type="NCBI Taxonomy" id="1076179"/>
    <lineage>
        <taxon>unclassified sequences</taxon>
        <taxon>metagenomes</taxon>
        <taxon>ecological metagenomes</taxon>
    </lineage>
</organism>
<sequence length="96" mass="10566">MVVPMTKKTRAIELIGEALAFLSGNKNGSTKDSAKSDNSEELLLLIKQQQRQHNELMMILKAILGKDSGIKKSDIGKAANDFLGSDWSKLQYMAGR</sequence>
<protein>
    <submittedName>
        <fullName evidence="1">Uncharacterized protein</fullName>
    </submittedName>
</protein>
<gene>
    <name evidence="1" type="ORF">SDC9_203228</name>
</gene>